<feature type="transmembrane region" description="Helical" evidence="8">
    <location>
        <begin position="12"/>
        <end position="34"/>
    </location>
</feature>
<dbReference type="SUPFAM" id="SSF81345">
    <property type="entry name" value="ABC transporter involved in vitamin B12 uptake, BtuC"/>
    <property type="match status" value="1"/>
</dbReference>
<keyword evidence="10" id="KW-1185">Reference proteome</keyword>
<name>A0A419SNI5_9BACL</name>
<accession>A0A419SNI5</accession>
<evidence type="ECO:0000256" key="5">
    <source>
        <dbReference type="ARBA" id="ARBA00022692"/>
    </source>
</evidence>
<feature type="transmembrane region" description="Helical" evidence="8">
    <location>
        <begin position="153"/>
        <end position="175"/>
    </location>
</feature>
<dbReference type="AlphaFoldDB" id="A0A419SNI5"/>
<sequence>MDRLDSKISFKFSVMIVLLLMLAMASFAIGRYPIPPDLVLGIMFSKFIHVQQTWSDTMETVIFNVRIPRIIAAIVVGGVLSVAGAAFQNLTKNPMAAPDILGVSAGAGFGAAMAMTLSFPWFGIQLSAFLFSLLAVGLAIGISRIFGKNSIVVLILGGLVISAFFQALISLLKYIADPEDTLPAITFWLMGGLSKVSNQDMTIALIPISISLLALFVIRWQVNVLSVGDEEAKALGVKIRAVRMIVILCATLMTAAAVSISGVVGWIGLVIPHMARMIVGSNFYYLLPASFLIGGSFLLLVDNVSRSASSIEIPLGILTALIGTPFFVFLLSKIKKGWT</sequence>
<feature type="transmembrane region" description="Helical" evidence="8">
    <location>
        <begin position="128"/>
        <end position="146"/>
    </location>
</feature>
<dbReference type="Pfam" id="PF01032">
    <property type="entry name" value="FecCD"/>
    <property type="match status" value="1"/>
</dbReference>
<dbReference type="CDD" id="cd06550">
    <property type="entry name" value="TM_ABC_iron-siderophores_like"/>
    <property type="match status" value="1"/>
</dbReference>
<dbReference type="PANTHER" id="PTHR30472">
    <property type="entry name" value="FERRIC ENTEROBACTIN TRANSPORT SYSTEM PERMEASE PROTEIN"/>
    <property type="match status" value="1"/>
</dbReference>
<dbReference type="OrthoDB" id="9811721at2"/>
<comment type="subcellular location">
    <subcellularLocation>
        <location evidence="1">Cell membrane</location>
        <topology evidence="1">Multi-pass membrane protein</topology>
    </subcellularLocation>
</comment>
<feature type="transmembrane region" description="Helical" evidence="8">
    <location>
        <begin position="283"/>
        <end position="301"/>
    </location>
</feature>
<keyword evidence="3" id="KW-0813">Transport</keyword>
<dbReference type="InterPro" id="IPR000522">
    <property type="entry name" value="ABC_transptr_permease_BtuC"/>
</dbReference>
<keyword evidence="6 8" id="KW-1133">Transmembrane helix</keyword>
<feature type="transmembrane region" description="Helical" evidence="8">
    <location>
        <begin position="67"/>
        <end position="88"/>
    </location>
</feature>
<dbReference type="GO" id="GO:0033214">
    <property type="term" value="P:siderophore-iron import into cell"/>
    <property type="evidence" value="ECO:0007669"/>
    <property type="project" value="TreeGrafter"/>
</dbReference>
<feature type="transmembrane region" description="Helical" evidence="8">
    <location>
        <begin position="100"/>
        <end position="122"/>
    </location>
</feature>
<evidence type="ECO:0000256" key="2">
    <source>
        <dbReference type="ARBA" id="ARBA00007935"/>
    </source>
</evidence>
<comment type="similarity">
    <text evidence="2">Belongs to the binding-protein-dependent transport system permease family. FecCD subfamily.</text>
</comment>
<feature type="transmembrane region" description="Helical" evidence="8">
    <location>
        <begin position="203"/>
        <end position="222"/>
    </location>
</feature>
<protein>
    <submittedName>
        <fullName evidence="9">Fe3+-siderophore ABC transporter permease</fullName>
    </submittedName>
</protein>
<evidence type="ECO:0000256" key="1">
    <source>
        <dbReference type="ARBA" id="ARBA00004651"/>
    </source>
</evidence>
<reference evidence="9 10" key="1">
    <citation type="submission" date="2016-08" db="EMBL/GenBank/DDBJ databases">
        <title>Novel Firmicute Genomes.</title>
        <authorList>
            <person name="Poppleton D.I."/>
            <person name="Gribaldo S."/>
        </authorList>
    </citation>
    <scope>NUCLEOTIDE SEQUENCE [LARGE SCALE GENOMIC DNA]</scope>
    <source>
        <strain evidence="9 10">RAOx-1</strain>
    </source>
</reference>
<dbReference type="FunFam" id="1.10.3470.10:FF:000001">
    <property type="entry name" value="Vitamin B12 ABC transporter permease BtuC"/>
    <property type="match status" value="1"/>
</dbReference>
<feature type="transmembrane region" description="Helical" evidence="8">
    <location>
        <begin position="242"/>
        <end position="271"/>
    </location>
</feature>
<dbReference type="GO" id="GO:0005886">
    <property type="term" value="C:plasma membrane"/>
    <property type="evidence" value="ECO:0007669"/>
    <property type="project" value="UniProtKB-SubCell"/>
</dbReference>
<keyword evidence="5 8" id="KW-0812">Transmembrane</keyword>
<organism evidence="9 10">
    <name type="scientific">Ammoniphilus oxalaticus</name>
    <dbReference type="NCBI Taxonomy" id="66863"/>
    <lineage>
        <taxon>Bacteria</taxon>
        <taxon>Bacillati</taxon>
        <taxon>Bacillota</taxon>
        <taxon>Bacilli</taxon>
        <taxon>Bacillales</taxon>
        <taxon>Paenibacillaceae</taxon>
        <taxon>Aneurinibacillus group</taxon>
        <taxon>Ammoniphilus</taxon>
    </lineage>
</organism>
<comment type="caution">
    <text evidence="9">The sequence shown here is derived from an EMBL/GenBank/DDBJ whole genome shotgun (WGS) entry which is preliminary data.</text>
</comment>
<evidence type="ECO:0000256" key="3">
    <source>
        <dbReference type="ARBA" id="ARBA00022448"/>
    </source>
</evidence>
<evidence type="ECO:0000256" key="8">
    <source>
        <dbReference type="SAM" id="Phobius"/>
    </source>
</evidence>
<keyword evidence="7 8" id="KW-0472">Membrane</keyword>
<dbReference type="RefSeq" id="WP_120188524.1">
    <property type="nucleotide sequence ID" value="NZ_MCHY01000006.1"/>
</dbReference>
<proteinExistence type="inferred from homology"/>
<feature type="transmembrane region" description="Helical" evidence="8">
    <location>
        <begin position="313"/>
        <end position="331"/>
    </location>
</feature>
<evidence type="ECO:0000256" key="7">
    <source>
        <dbReference type="ARBA" id="ARBA00023136"/>
    </source>
</evidence>
<keyword evidence="4" id="KW-1003">Cell membrane</keyword>
<evidence type="ECO:0000256" key="4">
    <source>
        <dbReference type="ARBA" id="ARBA00022475"/>
    </source>
</evidence>
<dbReference type="PANTHER" id="PTHR30472:SF70">
    <property type="entry name" value="MOLYBDATE IMPORT SYSTEM PERMEASE PROTEIN MOLB"/>
    <property type="match status" value="1"/>
</dbReference>
<gene>
    <name evidence="9" type="ORF">BEP19_02615</name>
</gene>
<dbReference type="InterPro" id="IPR037294">
    <property type="entry name" value="ABC_BtuC-like"/>
</dbReference>
<dbReference type="Gene3D" id="1.10.3470.10">
    <property type="entry name" value="ABC transporter involved in vitamin B12 uptake, BtuC"/>
    <property type="match status" value="1"/>
</dbReference>
<dbReference type="EMBL" id="MCHY01000006">
    <property type="protein sequence ID" value="RKD25845.1"/>
    <property type="molecule type" value="Genomic_DNA"/>
</dbReference>
<evidence type="ECO:0000313" key="9">
    <source>
        <dbReference type="EMBL" id="RKD25845.1"/>
    </source>
</evidence>
<dbReference type="Proteomes" id="UP000284219">
    <property type="component" value="Unassembled WGS sequence"/>
</dbReference>
<dbReference type="GO" id="GO:0022857">
    <property type="term" value="F:transmembrane transporter activity"/>
    <property type="evidence" value="ECO:0007669"/>
    <property type="project" value="InterPro"/>
</dbReference>
<evidence type="ECO:0000313" key="10">
    <source>
        <dbReference type="Proteomes" id="UP000284219"/>
    </source>
</evidence>
<evidence type="ECO:0000256" key="6">
    <source>
        <dbReference type="ARBA" id="ARBA00022989"/>
    </source>
</evidence>